<dbReference type="InterPro" id="IPR050951">
    <property type="entry name" value="Retrovirus_Pol_polyprotein"/>
</dbReference>
<dbReference type="PROSITE" id="PS50013">
    <property type="entry name" value="CHROMO_2"/>
    <property type="match status" value="1"/>
</dbReference>
<dbReference type="PANTHER" id="PTHR37984:SF5">
    <property type="entry name" value="PROTEIN NYNRIN-LIKE"/>
    <property type="match status" value="1"/>
</dbReference>
<comment type="caution">
    <text evidence="2">The sequence shown here is derived from an EMBL/GenBank/DDBJ whole genome shotgun (WGS) entry which is preliminary data.</text>
</comment>
<dbReference type="Proteomes" id="UP001188597">
    <property type="component" value="Unassembled WGS sequence"/>
</dbReference>
<name>A0AA89B6A6_9ASTE</name>
<protein>
    <recommendedName>
        <fullName evidence="1">Chromo domain-containing protein</fullName>
    </recommendedName>
</protein>
<keyword evidence="3" id="KW-1185">Reference proteome</keyword>
<dbReference type="InterPro" id="IPR016197">
    <property type="entry name" value="Chromo-like_dom_sf"/>
</dbReference>
<proteinExistence type="predicted"/>
<dbReference type="Pfam" id="PF17921">
    <property type="entry name" value="Integrase_H2C2"/>
    <property type="match status" value="1"/>
</dbReference>
<dbReference type="CDD" id="cd00024">
    <property type="entry name" value="CD_CSD"/>
    <property type="match status" value="1"/>
</dbReference>
<evidence type="ECO:0000259" key="1">
    <source>
        <dbReference type="PROSITE" id="PS50013"/>
    </source>
</evidence>
<organism evidence="2 3">
    <name type="scientific">Escallonia herrerae</name>
    <dbReference type="NCBI Taxonomy" id="1293975"/>
    <lineage>
        <taxon>Eukaryota</taxon>
        <taxon>Viridiplantae</taxon>
        <taxon>Streptophyta</taxon>
        <taxon>Embryophyta</taxon>
        <taxon>Tracheophyta</taxon>
        <taxon>Spermatophyta</taxon>
        <taxon>Magnoliopsida</taxon>
        <taxon>eudicotyledons</taxon>
        <taxon>Gunneridae</taxon>
        <taxon>Pentapetalae</taxon>
        <taxon>asterids</taxon>
        <taxon>campanulids</taxon>
        <taxon>Escalloniales</taxon>
        <taxon>Escalloniaceae</taxon>
        <taxon>Escallonia</taxon>
    </lineage>
</organism>
<dbReference type="SUPFAM" id="SSF54160">
    <property type="entry name" value="Chromo domain-like"/>
    <property type="match status" value="1"/>
</dbReference>
<dbReference type="Pfam" id="PF00385">
    <property type="entry name" value="Chromo"/>
    <property type="match status" value="1"/>
</dbReference>
<feature type="domain" description="Chromo" evidence="1">
    <location>
        <begin position="147"/>
        <end position="204"/>
    </location>
</feature>
<dbReference type="Gene3D" id="2.40.50.40">
    <property type="match status" value="1"/>
</dbReference>
<dbReference type="EMBL" id="JAVXUP010000375">
    <property type="protein sequence ID" value="KAK3029580.1"/>
    <property type="molecule type" value="Genomic_DNA"/>
</dbReference>
<dbReference type="InterPro" id="IPR041588">
    <property type="entry name" value="Integrase_H2C2"/>
</dbReference>
<gene>
    <name evidence="2" type="ORF">RJ639_038331</name>
</gene>
<dbReference type="InterPro" id="IPR023780">
    <property type="entry name" value="Chromo_domain"/>
</dbReference>
<evidence type="ECO:0000313" key="2">
    <source>
        <dbReference type="EMBL" id="KAK3029580.1"/>
    </source>
</evidence>
<reference evidence="2" key="1">
    <citation type="submission" date="2022-12" db="EMBL/GenBank/DDBJ databases">
        <title>Draft genome assemblies for two species of Escallonia (Escalloniales).</title>
        <authorList>
            <person name="Chanderbali A."/>
            <person name="Dervinis C."/>
            <person name="Anghel I."/>
            <person name="Soltis D."/>
            <person name="Soltis P."/>
            <person name="Zapata F."/>
        </authorList>
    </citation>
    <scope>NUCLEOTIDE SEQUENCE</scope>
    <source>
        <strain evidence="2">UCBG64.0493</strain>
        <tissue evidence="2">Leaf</tissue>
    </source>
</reference>
<dbReference type="InterPro" id="IPR000953">
    <property type="entry name" value="Chromo/chromo_shadow_dom"/>
</dbReference>
<dbReference type="Gene3D" id="1.10.340.70">
    <property type="match status" value="1"/>
</dbReference>
<dbReference type="PANTHER" id="PTHR37984">
    <property type="entry name" value="PROTEIN CBG26694"/>
    <property type="match status" value="1"/>
</dbReference>
<evidence type="ECO:0000313" key="3">
    <source>
        <dbReference type="Proteomes" id="UP001188597"/>
    </source>
</evidence>
<dbReference type="SMART" id="SM00298">
    <property type="entry name" value="CHROMO"/>
    <property type="match status" value="1"/>
</dbReference>
<accession>A0AA89B6A6</accession>
<dbReference type="AlphaFoldDB" id="A0AA89B6A6"/>
<sequence>MLALLQQDYYWPQMGDEVQEYVKTCLTYQQDKVERKKKAGLLQPLPACKRSWVSVSLDFITVNVPNMGNSPRAISFSEEWKQNIDVAHSYLDKAAKRMEKHADKNRRSQEFIVGDKVMVKLLPLDRPNIRRPELKPKAAGKQVAKSILNDRVITVSRKHHQEYLVKWQGYTEEENTWERAADLSAYNNKIEAYHKQKLMRASTA</sequence>